<protein>
    <submittedName>
        <fullName evidence="1">Uncharacterized protein</fullName>
    </submittedName>
</protein>
<reference evidence="1 2" key="1">
    <citation type="journal article" date="2018" name="BMC Genomics">
        <title>Genomic evidence for intraspecific hybridization in a clonal and extremely halotolerant yeast.</title>
        <authorList>
            <person name="Gostincar C."/>
            <person name="Stajich J.E."/>
            <person name="Zupancic J."/>
            <person name="Zalar P."/>
            <person name="Gunde-Cimerman N."/>
        </authorList>
    </citation>
    <scope>NUCLEOTIDE SEQUENCE [LARGE SCALE GENOMIC DNA]</scope>
    <source>
        <strain evidence="1 2">EXF-171</strain>
    </source>
</reference>
<evidence type="ECO:0000313" key="1">
    <source>
        <dbReference type="EMBL" id="RMY85672.1"/>
    </source>
</evidence>
<sequence length="200" mass="22409">MWFHSDDLEVYLTPHGDDTERFRLCERPGDHHEKTFETAWVYTERKTDSVFDIVINFGPNFKLGSANIIQVDVRAGKGQTNHCFKDTAVFGIQTSWVQGQQHVLSSFRSNAYDQACCPGLHADGAGKPIDLSDVAGDALEGSSEKNWAFLIRPMRDEKVWGKAGKGKSFEGKSFDRDTTPGNITVYVTRGNVNWDTSDEL</sequence>
<dbReference type="EMBL" id="QWIQ01000469">
    <property type="protein sequence ID" value="RMY85672.1"/>
    <property type="molecule type" value="Genomic_DNA"/>
</dbReference>
<comment type="caution">
    <text evidence="1">The sequence shown here is derived from an EMBL/GenBank/DDBJ whole genome shotgun (WGS) entry which is preliminary data.</text>
</comment>
<dbReference type="Proteomes" id="UP000281468">
    <property type="component" value="Unassembled WGS sequence"/>
</dbReference>
<evidence type="ECO:0000313" key="2">
    <source>
        <dbReference type="Proteomes" id="UP000281468"/>
    </source>
</evidence>
<gene>
    <name evidence="1" type="ORF">D0862_11116</name>
</gene>
<dbReference type="VEuPathDB" id="FungiDB:BTJ68_09161"/>
<dbReference type="AlphaFoldDB" id="A0A3M7FA11"/>
<organism evidence="1 2">
    <name type="scientific">Hortaea werneckii</name>
    <name type="common">Black yeast</name>
    <name type="synonym">Cladosporium werneckii</name>
    <dbReference type="NCBI Taxonomy" id="91943"/>
    <lineage>
        <taxon>Eukaryota</taxon>
        <taxon>Fungi</taxon>
        <taxon>Dikarya</taxon>
        <taxon>Ascomycota</taxon>
        <taxon>Pezizomycotina</taxon>
        <taxon>Dothideomycetes</taxon>
        <taxon>Dothideomycetidae</taxon>
        <taxon>Mycosphaerellales</taxon>
        <taxon>Teratosphaeriaceae</taxon>
        <taxon>Hortaea</taxon>
    </lineage>
</organism>
<name>A0A3M7FA11_HORWE</name>
<proteinExistence type="predicted"/>
<accession>A0A3M7FA11</accession>